<keyword evidence="4" id="KW-0067">ATP-binding</keyword>
<dbReference type="GO" id="GO:0005524">
    <property type="term" value="F:ATP binding"/>
    <property type="evidence" value="ECO:0007669"/>
    <property type="project" value="UniProtKB-KW"/>
</dbReference>
<sequence>MTTGPDGLRSLHFEGRYRSDREDVVKGFYLPAFSVATSYSRAVGYFTSTSMALFARGIGNFAERGGRMRLIASPHLTEDDVLDIERGYDVRAVIARAAERQLEAEQGDSVLDGLGQVGRLIAEGRLDIKLAFVEQRGRIGIYHEKLGVFRDAAGDLIAFTGSSNETLGGLAANFESVEVYRSWVDGDGVRALRLEEDFEALWANQTQNLRVEDFPDVARDRLVKLGQERDSPLSPHDDALLSPPVAVDEATHLAIPNWLTIRAYQRQAVESWLRHRGRGILKMATGTGKTKTSMIAATKLADVLRRREEPLVMLVIVPLQHLVDQWVAEVEGFGVRPIPVYESSQKWLPLVEEQLSQVRLGQRPIVTMVATNASFAGSRFQSILSRISQPLLVIADEVHNLGSTAYRSSMPSNATYRLALSATPERWFDDEGTDALIDYFGPIVFELGLGDAIDTGALCRYTYHPRLVELGEDETQLYIDLSTKIAKYVAAGESITDADLNSPLGHLLRQRAGVLGHAEGKLAVLRDDLGAHADSWFQLVYCAEGTRPVPQGDPRGPNQLREVMQLVGRDLRLATHSYISDTPRAERKVLLRRFGSGDDLRVLVAMRCLDEGVDIPDARTGYLLASSSNPRQFIQRRGRLLRLADGKDRARIFDYLAVPPAGTPINFDIERSLLTRELERANEFGKLSENYEATLDTLRPLKERYQLMHL</sequence>
<dbReference type="SMART" id="SM00490">
    <property type="entry name" value="HELICc"/>
    <property type="match status" value="1"/>
</dbReference>
<dbReference type="Proteomes" id="UP000547510">
    <property type="component" value="Unassembled WGS sequence"/>
</dbReference>
<evidence type="ECO:0000313" key="8">
    <source>
        <dbReference type="Proteomes" id="UP000547510"/>
    </source>
</evidence>
<comment type="caution">
    <text evidence="7">The sequence shown here is derived from an EMBL/GenBank/DDBJ whole genome shotgun (WGS) entry which is preliminary data.</text>
</comment>
<dbReference type="SUPFAM" id="SSF52540">
    <property type="entry name" value="P-loop containing nucleoside triphosphate hydrolases"/>
    <property type="match status" value="1"/>
</dbReference>
<protein>
    <submittedName>
        <fullName evidence="7">Superfamily II DNA or RNA helicase</fullName>
    </submittedName>
</protein>
<dbReference type="Pfam" id="PF00271">
    <property type="entry name" value="Helicase_C"/>
    <property type="match status" value="1"/>
</dbReference>
<accession>A0A841CK27</accession>
<name>A0A841CK27_9PSEU</name>
<dbReference type="GO" id="GO:0016787">
    <property type="term" value="F:hydrolase activity"/>
    <property type="evidence" value="ECO:0007669"/>
    <property type="project" value="UniProtKB-KW"/>
</dbReference>
<evidence type="ECO:0000256" key="4">
    <source>
        <dbReference type="ARBA" id="ARBA00022840"/>
    </source>
</evidence>
<keyword evidence="3 7" id="KW-0347">Helicase</keyword>
<dbReference type="SMART" id="SM00487">
    <property type="entry name" value="DEXDc"/>
    <property type="match status" value="1"/>
</dbReference>
<keyword evidence="8" id="KW-1185">Reference proteome</keyword>
<evidence type="ECO:0000259" key="5">
    <source>
        <dbReference type="PROSITE" id="PS51192"/>
    </source>
</evidence>
<dbReference type="PROSITE" id="PS51194">
    <property type="entry name" value="HELICASE_CTER"/>
    <property type="match status" value="1"/>
</dbReference>
<dbReference type="AlphaFoldDB" id="A0A841CK27"/>
<dbReference type="InterPro" id="IPR014001">
    <property type="entry name" value="Helicase_ATP-bd"/>
</dbReference>
<proteinExistence type="predicted"/>
<keyword evidence="1" id="KW-0547">Nucleotide-binding</keyword>
<dbReference type="PANTHER" id="PTHR11274:SF0">
    <property type="entry name" value="GENERAL TRANSCRIPTION AND DNA REPAIR FACTOR IIH HELICASE SUBUNIT XPB"/>
    <property type="match status" value="1"/>
</dbReference>
<keyword evidence="2" id="KW-0378">Hydrolase</keyword>
<dbReference type="GO" id="GO:0003677">
    <property type="term" value="F:DNA binding"/>
    <property type="evidence" value="ECO:0007669"/>
    <property type="project" value="InterPro"/>
</dbReference>
<feature type="domain" description="Helicase ATP-binding" evidence="5">
    <location>
        <begin position="270"/>
        <end position="442"/>
    </location>
</feature>
<evidence type="ECO:0000313" key="7">
    <source>
        <dbReference type="EMBL" id="MBB5957420.1"/>
    </source>
</evidence>
<evidence type="ECO:0000259" key="6">
    <source>
        <dbReference type="PROSITE" id="PS51194"/>
    </source>
</evidence>
<evidence type="ECO:0000256" key="1">
    <source>
        <dbReference type="ARBA" id="ARBA00022741"/>
    </source>
</evidence>
<dbReference type="EMBL" id="JACHJN010000006">
    <property type="protein sequence ID" value="MBB5957420.1"/>
    <property type="molecule type" value="Genomic_DNA"/>
</dbReference>
<dbReference type="PROSITE" id="PS51192">
    <property type="entry name" value="HELICASE_ATP_BIND_1"/>
    <property type="match status" value="1"/>
</dbReference>
<dbReference type="InterPro" id="IPR006935">
    <property type="entry name" value="Helicase/UvrB_N"/>
</dbReference>
<evidence type="ECO:0000256" key="2">
    <source>
        <dbReference type="ARBA" id="ARBA00022801"/>
    </source>
</evidence>
<dbReference type="PANTHER" id="PTHR11274">
    <property type="entry name" value="RAD25/XP-B DNA REPAIR HELICASE"/>
    <property type="match status" value="1"/>
</dbReference>
<evidence type="ECO:0000256" key="3">
    <source>
        <dbReference type="ARBA" id="ARBA00022806"/>
    </source>
</evidence>
<dbReference type="InterPro" id="IPR050615">
    <property type="entry name" value="ATP-dep_DNA_Helicase"/>
</dbReference>
<feature type="domain" description="Helicase C-terminal" evidence="6">
    <location>
        <begin position="528"/>
        <end position="706"/>
    </location>
</feature>
<dbReference type="Gene3D" id="3.40.50.300">
    <property type="entry name" value="P-loop containing nucleotide triphosphate hydrolases"/>
    <property type="match status" value="2"/>
</dbReference>
<dbReference type="CDD" id="cd09179">
    <property type="entry name" value="PLDc_N_DEXD_a"/>
    <property type="match status" value="1"/>
</dbReference>
<dbReference type="InterPro" id="IPR027417">
    <property type="entry name" value="P-loop_NTPase"/>
</dbReference>
<reference evidence="7 8" key="1">
    <citation type="submission" date="2020-08" db="EMBL/GenBank/DDBJ databases">
        <title>Genomic Encyclopedia of Type Strains, Phase III (KMG-III): the genomes of soil and plant-associated and newly described type strains.</title>
        <authorList>
            <person name="Whitman W."/>
        </authorList>
    </citation>
    <scope>NUCLEOTIDE SEQUENCE [LARGE SCALE GENOMIC DNA]</scope>
    <source>
        <strain evidence="7 8">CECT 8640</strain>
    </source>
</reference>
<dbReference type="RefSeq" id="WP_184692509.1">
    <property type="nucleotide sequence ID" value="NZ_JACHJN010000006.1"/>
</dbReference>
<dbReference type="InterPro" id="IPR001650">
    <property type="entry name" value="Helicase_C-like"/>
</dbReference>
<dbReference type="Pfam" id="PF04851">
    <property type="entry name" value="ResIII"/>
    <property type="match status" value="1"/>
</dbReference>
<dbReference type="GO" id="GO:0004386">
    <property type="term" value="F:helicase activity"/>
    <property type="evidence" value="ECO:0007669"/>
    <property type="project" value="UniProtKB-KW"/>
</dbReference>
<gene>
    <name evidence="7" type="ORF">FHS29_004015</name>
</gene>
<organism evidence="7 8">
    <name type="scientific">Saccharothrix tamanrassetensis</name>
    <dbReference type="NCBI Taxonomy" id="1051531"/>
    <lineage>
        <taxon>Bacteria</taxon>
        <taxon>Bacillati</taxon>
        <taxon>Actinomycetota</taxon>
        <taxon>Actinomycetes</taxon>
        <taxon>Pseudonocardiales</taxon>
        <taxon>Pseudonocardiaceae</taxon>
        <taxon>Saccharothrix</taxon>
    </lineage>
</organism>